<dbReference type="EMBL" id="JAKEIP010000005">
    <property type="protein sequence ID" value="MCF1592436.1"/>
    <property type="molecule type" value="Genomic_DNA"/>
</dbReference>
<dbReference type="Proteomes" id="UP001139384">
    <property type="component" value="Unassembled WGS sequence"/>
</dbReference>
<protein>
    <submittedName>
        <fullName evidence="1">Uncharacterized protein</fullName>
    </submittedName>
</protein>
<dbReference type="AlphaFoldDB" id="A0A9X1TH71"/>
<reference evidence="1" key="1">
    <citation type="submission" date="2022-01" db="EMBL/GenBank/DDBJ databases">
        <title>Draft Genome Sequences of Seven Type Strains of the Genus Streptomyces.</title>
        <authorList>
            <person name="Aziz S."/>
            <person name="Coretto E."/>
            <person name="Chronakova A."/>
            <person name="Sproer C."/>
            <person name="Huber K."/>
            <person name="Nouioui I."/>
            <person name="Gross H."/>
        </authorList>
    </citation>
    <scope>NUCLEOTIDE SEQUENCE</scope>
    <source>
        <strain evidence="1">DSM 103493</strain>
    </source>
</reference>
<evidence type="ECO:0000313" key="1">
    <source>
        <dbReference type="EMBL" id="MCF1592436.1"/>
    </source>
</evidence>
<proteinExistence type="predicted"/>
<evidence type="ECO:0000313" key="2">
    <source>
        <dbReference type="Proteomes" id="UP001139384"/>
    </source>
</evidence>
<organism evidence="1 2">
    <name type="scientific">Streptomyces muensis</name>
    <dbReference type="NCBI Taxonomy" id="1077944"/>
    <lineage>
        <taxon>Bacteria</taxon>
        <taxon>Bacillati</taxon>
        <taxon>Actinomycetota</taxon>
        <taxon>Actinomycetes</taxon>
        <taxon>Kitasatosporales</taxon>
        <taxon>Streptomycetaceae</taxon>
        <taxon>Streptomyces</taxon>
    </lineage>
</organism>
<sequence>MTENSRTYPARHAAYLTEVDARQAAATDGDWGVYDQGTMVEVVAGLQETDTGYRCRRQIARLDEEPIDNIDDHDDWTEEQDYAQLLSDGTFMAHSRTDVPRLLDIVAEQHQRAETAEQTLDAVGEVIAPAGQPRRVPTDPDAPLAESIAWLADRAEELDARLQLVREFRIPVKNRLGGYAEVTVERGPGPYDDRWAITDGAFTGKRAWHKGDWHYISDLGAAAAYAHTMDAALTLGEEVAGLEGIRLDKEIEALQNSQSPQRPGGEQ</sequence>
<accession>A0A9X1TH71</accession>
<name>A0A9X1TH71_STRM4</name>
<keyword evidence="2" id="KW-1185">Reference proteome</keyword>
<dbReference type="RefSeq" id="WP_234760743.1">
    <property type="nucleotide sequence ID" value="NZ_JAKEIP010000005.1"/>
</dbReference>
<gene>
    <name evidence="1" type="ORF">L0P92_02475</name>
</gene>
<comment type="caution">
    <text evidence="1">The sequence shown here is derived from an EMBL/GenBank/DDBJ whole genome shotgun (WGS) entry which is preliminary data.</text>
</comment>